<keyword evidence="1" id="KW-0472">Membrane</keyword>
<evidence type="ECO:0000313" key="2">
    <source>
        <dbReference type="EMBL" id="KAK1735562.1"/>
    </source>
</evidence>
<accession>A0AAD8XY11</accession>
<evidence type="ECO:0000313" key="3">
    <source>
        <dbReference type="Proteomes" id="UP001224775"/>
    </source>
</evidence>
<organism evidence="2 3">
    <name type="scientific">Skeletonema marinoi</name>
    <dbReference type="NCBI Taxonomy" id="267567"/>
    <lineage>
        <taxon>Eukaryota</taxon>
        <taxon>Sar</taxon>
        <taxon>Stramenopiles</taxon>
        <taxon>Ochrophyta</taxon>
        <taxon>Bacillariophyta</taxon>
        <taxon>Coscinodiscophyceae</taxon>
        <taxon>Thalassiosirophycidae</taxon>
        <taxon>Thalassiosirales</taxon>
        <taxon>Skeletonemataceae</taxon>
        <taxon>Skeletonema</taxon>
        <taxon>Skeletonema marinoi-dohrnii complex</taxon>
    </lineage>
</organism>
<dbReference type="AlphaFoldDB" id="A0AAD8XY11"/>
<dbReference type="Proteomes" id="UP001224775">
    <property type="component" value="Unassembled WGS sequence"/>
</dbReference>
<dbReference type="EMBL" id="JATAAI010000033">
    <property type="protein sequence ID" value="KAK1735562.1"/>
    <property type="molecule type" value="Genomic_DNA"/>
</dbReference>
<keyword evidence="1" id="KW-1133">Transmembrane helix</keyword>
<keyword evidence="1" id="KW-0812">Transmembrane</keyword>
<protein>
    <submittedName>
        <fullName evidence="2">Uncharacterized protein</fullName>
    </submittedName>
</protein>
<name>A0AAD8XY11_9STRA</name>
<evidence type="ECO:0000256" key="1">
    <source>
        <dbReference type="SAM" id="Phobius"/>
    </source>
</evidence>
<keyword evidence="3" id="KW-1185">Reference proteome</keyword>
<proteinExistence type="predicted"/>
<feature type="transmembrane region" description="Helical" evidence="1">
    <location>
        <begin position="31"/>
        <end position="51"/>
    </location>
</feature>
<reference evidence="2" key="1">
    <citation type="submission" date="2023-06" db="EMBL/GenBank/DDBJ databases">
        <title>Survivors Of The Sea: Transcriptome response of Skeletonema marinoi to long-term dormancy.</title>
        <authorList>
            <person name="Pinder M.I.M."/>
            <person name="Kourtchenko O."/>
            <person name="Robertson E.K."/>
            <person name="Larsson T."/>
            <person name="Maumus F."/>
            <person name="Osuna-Cruz C.M."/>
            <person name="Vancaester E."/>
            <person name="Stenow R."/>
            <person name="Vandepoele K."/>
            <person name="Ploug H."/>
            <person name="Bruchert V."/>
            <person name="Godhe A."/>
            <person name="Topel M."/>
        </authorList>
    </citation>
    <scope>NUCLEOTIDE SEQUENCE</scope>
    <source>
        <strain evidence="2">R05AC</strain>
    </source>
</reference>
<comment type="caution">
    <text evidence="2">The sequence shown here is derived from an EMBL/GenBank/DDBJ whole genome shotgun (WGS) entry which is preliminary data.</text>
</comment>
<sequence length="167" mass="19203">MMSSEHPCIAVANGDFIDCHKGKKSHVSTRTAHLFASLLFAVVFLLFSRFISSNGILLSEISRLNQELDSFEKLKERMTDDELKLVLSCQQMNQLERKIERGNFVKLDWSQQQLIETEIKMHRDEGTLQEISKIEQKLRDVMFELDLSLEKMLRGADIDSFSGVGHI</sequence>
<gene>
    <name evidence="2" type="ORF">QTG54_013725</name>
</gene>